<evidence type="ECO:0000313" key="10">
    <source>
        <dbReference type="Proteomes" id="UP000094224"/>
    </source>
</evidence>
<dbReference type="STRING" id="243061.AWC25_23135"/>
<evidence type="ECO:0000256" key="3">
    <source>
        <dbReference type="ARBA" id="ARBA00022692"/>
    </source>
</evidence>
<dbReference type="GO" id="GO:0005886">
    <property type="term" value="C:plasma membrane"/>
    <property type="evidence" value="ECO:0007669"/>
    <property type="project" value="TreeGrafter"/>
</dbReference>
<feature type="transmembrane region" description="Helical" evidence="7">
    <location>
        <begin position="318"/>
        <end position="342"/>
    </location>
</feature>
<feature type="domain" description="Citrate transporter-like" evidence="8">
    <location>
        <begin position="44"/>
        <end position="405"/>
    </location>
</feature>
<organism evidence="9 10">
    <name type="scientific">Mycobacterium sherrisii</name>
    <dbReference type="NCBI Taxonomy" id="243061"/>
    <lineage>
        <taxon>Bacteria</taxon>
        <taxon>Bacillati</taxon>
        <taxon>Actinomycetota</taxon>
        <taxon>Actinomycetes</taxon>
        <taxon>Mycobacteriales</taxon>
        <taxon>Mycobacteriaceae</taxon>
        <taxon>Mycobacterium</taxon>
        <taxon>Mycobacterium simiae complex</taxon>
    </lineage>
</organism>
<feature type="transmembrane region" description="Helical" evidence="7">
    <location>
        <begin position="287"/>
        <end position="306"/>
    </location>
</feature>
<feature type="transmembrane region" description="Helical" evidence="7">
    <location>
        <begin position="438"/>
        <end position="461"/>
    </location>
</feature>
<dbReference type="EMBL" id="MIHC01000016">
    <property type="protein sequence ID" value="ODR06654.1"/>
    <property type="molecule type" value="Genomic_DNA"/>
</dbReference>
<protein>
    <recommendedName>
        <fullName evidence="8">Citrate transporter-like domain-containing protein</fullName>
    </recommendedName>
</protein>
<feature type="transmembrane region" description="Helical" evidence="7">
    <location>
        <begin position="54"/>
        <end position="71"/>
    </location>
</feature>
<dbReference type="GO" id="GO:0055085">
    <property type="term" value="P:transmembrane transport"/>
    <property type="evidence" value="ECO:0007669"/>
    <property type="project" value="InterPro"/>
</dbReference>
<keyword evidence="4" id="KW-0677">Repeat</keyword>
<evidence type="ECO:0000313" key="9">
    <source>
        <dbReference type="EMBL" id="ODR06654.1"/>
    </source>
</evidence>
<evidence type="ECO:0000256" key="5">
    <source>
        <dbReference type="ARBA" id="ARBA00022989"/>
    </source>
</evidence>
<feature type="transmembrane region" description="Helical" evidence="7">
    <location>
        <begin position="30"/>
        <end position="47"/>
    </location>
</feature>
<keyword evidence="10" id="KW-1185">Reference proteome</keyword>
<feature type="transmembrane region" description="Helical" evidence="7">
    <location>
        <begin position="206"/>
        <end position="230"/>
    </location>
</feature>
<accession>A0A1E3SWX1</accession>
<dbReference type="Pfam" id="PF03600">
    <property type="entry name" value="CitMHS"/>
    <property type="match status" value="1"/>
</dbReference>
<keyword evidence="5 7" id="KW-1133">Transmembrane helix</keyword>
<dbReference type="Proteomes" id="UP000094224">
    <property type="component" value="Unassembled WGS sequence"/>
</dbReference>
<feature type="transmembrane region" description="Helical" evidence="7">
    <location>
        <begin position="354"/>
        <end position="372"/>
    </location>
</feature>
<keyword evidence="2" id="KW-0813">Transport</keyword>
<dbReference type="AlphaFoldDB" id="A0A1E3SWX1"/>
<comment type="caution">
    <text evidence="9">The sequence shown here is derived from an EMBL/GenBank/DDBJ whole genome shotgun (WGS) entry which is preliminary data.</text>
</comment>
<name>A0A1E3SWX1_9MYCO</name>
<feature type="transmembrane region" description="Helical" evidence="7">
    <location>
        <begin position="7"/>
        <end position="24"/>
    </location>
</feature>
<feature type="transmembrane region" description="Helical" evidence="7">
    <location>
        <begin position="83"/>
        <end position="102"/>
    </location>
</feature>
<evidence type="ECO:0000256" key="6">
    <source>
        <dbReference type="ARBA" id="ARBA00023136"/>
    </source>
</evidence>
<dbReference type="PANTHER" id="PTHR43652:SF2">
    <property type="entry name" value="BASIC AMINO ACID ANTIPORTER YFCC-RELATED"/>
    <property type="match status" value="1"/>
</dbReference>
<dbReference type="InterPro" id="IPR004680">
    <property type="entry name" value="Cit_transptr-like_dom"/>
</dbReference>
<gene>
    <name evidence="9" type="ORF">BHQ21_11215</name>
</gene>
<evidence type="ECO:0000256" key="4">
    <source>
        <dbReference type="ARBA" id="ARBA00022737"/>
    </source>
</evidence>
<comment type="subcellular location">
    <subcellularLocation>
        <location evidence="1">Membrane</location>
        <topology evidence="1">Multi-pass membrane protein</topology>
    </subcellularLocation>
</comment>
<evidence type="ECO:0000259" key="8">
    <source>
        <dbReference type="Pfam" id="PF03600"/>
    </source>
</evidence>
<sequence>MQRIGSTLRAAAVIAAGAGVWSVTATWPSRPHTVTVVVALVTAAWLVTRLDNTLVALAAAAALIGTGSVSTEELLGTLSGPTIWFLIGSCVIAAGVSASGLAERTAVQLIGGSRSVRGLAHRTTLALTLTAFAIPSTGGRAALSIPVFRMVGRSLSSRRLQVALSLLFPAVILLSAFASILGAGAHLITAHLITAATGVKISFLEWIALGAPVAIVTSHLAAEVILVGFLSKKDRRHPVRAVAKAVRTQHLMAHGSSLTSRERRAAATVAVITGLWLTEPLHALNPALVAIAGAAVMMLPTVGATTPRRALAAVPWRLLLLLTCTMTFSNALIGSGAAGRIATGALATLSGTGPMVTLLVVVIVSAAAHLALHSRSARSTVLIPMVLVTATAAGLNPVAAALASTAAAGFCLTHISSAKPVAMFSRVEDVATFDRHTLLTFAALLAPLMVGATLLAAGWLWPLLGIPLTTQ</sequence>
<evidence type="ECO:0000256" key="1">
    <source>
        <dbReference type="ARBA" id="ARBA00004141"/>
    </source>
</evidence>
<keyword evidence="6 7" id="KW-0472">Membrane</keyword>
<feature type="transmembrane region" description="Helical" evidence="7">
    <location>
        <begin position="379"/>
        <end position="395"/>
    </location>
</feature>
<keyword evidence="3 7" id="KW-0812">Transmembrane</keyword>
<reference evidence="10" key="1">
    <citation type="submission" date="2016-09" db="EMBL/GenBank/DDBJ databases">
        <authorList>
            <person name="Greninger A.L."/>
            <person name="Jerome K.R."/>
            <person name="Mcnair B."/>
            <person name="Wallis C."/>
            <person name="Fang F."/>
        </authorList>
    </citation>
    <scope>NUCLEOTIDE SEQUENCE [LARGE SCALE GENOMIC DNA]</scope>
    <source>
        <strain evidence="10">BC1_M4</strain>
    </source>
</reference>
<evidence type="ECO:0000256" key="2">
    <source>
        <dbReference type="ARBA" id="ARBA00022448"/>
    </source>
</evidence>
<dbReference type="InterPro" id="IPR051679">
    <property type="entry name" value="DASS-Related_Transporters"/>
</dbReference>
<dbReference type="PANTHER" id="PTHR43652">
    <property type="entry name" value="BASIC AMINO ACID ANTIPORTER YFCC-RELATED"/>
    <property type="match status" value="1"/>
</dbReference>
<proteinExistence type="predicted"/>
<evidence type="ECO:0000256" key="7">
    <source>
        <dbReference type="SAM" id="Phobius"/>
    </source>
</evidence>
<feature type="transmembrane region" description="Helical" evidence="7">
    <location>
        <begin position="162"/>
        <end position="186"/>
    </location>
</feature>